<dbReference type="AlphaFoldDB" id="A0A6P8I2L8"/>
<keyword evidence="1" id="KW-0732">Signal</keyword>
<dbReference type="RefSeq" id="XP_031559148.1">
    <property type="nucleotide sequence ID" value="XM_031703288.1"/>
</dbReference>
<dbReference type="SUPFAM" id="SSF53300">
    <property type="entry name" value="vWA-like"/>
    <property type="match status" value="1"/>
</dbReference>
<dbReference type="Pfam" id="PF00095">
    <property type="entry name" value="WAP"/>
    <property type="match status" value="1"/>
</dbReference>
<accession>A0A6P8I2L8</accession>
<dbReference type="CDD" id="cd00199">
    <property type="entry name" value="WAP"/>
    <property type="match status" value="1"/>
</dbReference>
<dbReference type="GeneID" id="116295473"/>
<evidence type="ECO:0000313" key="4">
    <source>
        <dbReference type="Proteomes" id="UP000515163"/>
    </source>
</evidence>
<reference evidence="5 6" key="1">
    <citation type="submission" date="2025-04" db="UniProtKB">
        <authorList>
            <consortium name="RefSeq"/>
        </authorList>
    </citation>
    <scope>IDENTIFICATION</scope>
    <source>
        <tissue evidence="5 6">Tentacle</tissue>
    </source>
</reference>
<dbReference type="InterPro" id="IPR002035">
    <property type="entry name" value="VWF_A"/>
</dbReference>
<keyword evidence="4" id="KW-1185">Reference proteome</keyword>
<dbReference type="Proteomes" id="UP000515163">
    <property type="component" value="Unplaced"/>
</dbReference>
<evidence type="ECO:0000259" key="3">
    <source>
        <dbReference type="PROSITE" id="PS51390"/>
    </source>
</evidence>
<evidence type="ECO:0000259" key="2">
    <source>
        <dbReference type="PROSITE" id="PS50234"/>
    </source>
</evidence>
<gene>
    <name evidence="5 6" type="primary">LOC116295473</name>
</gene>
<dbReference type="Gene3D" id="3.40.50.410">
    <property type="entry name" value="von Willebrand factor, type A domain"/>
    <property type="match status" value="1"/>
</dbReference>
<dbReference type="OrthoDB" id="5948877at2759"/>
<sequence length="299" mass="33640">MKLLWIGFILVGCGPVLGLKPLEKALSKKGECPMMTSSDACPTLQPNRCAVDFDCNGTQKCCFDGCILRCRSPYQYTKRDPNVCEAEVDLGFLIDSSASIGYQNFKGVRKMVDRIVNVFTISPEKTRVAVIMIDDVPSHALKFNTLKGKDLNSKNVRRIVDDLQFSKGKTRIDLALRMAYKEMFSKKYGARSNARKILIVFTDGIQTWAPSKMVKLSKASEPLKRIGVKLIPVGVWSEQINVGSLIDISTDNYTVYNMDFFPELLQALKKMSKVPCKDKARGIKEWNNILKKSFIKNKS</sequence>
<evidence type="ECO:0000313" key="5">
    <source>
        <dbReference type="RefSeq" id="XP_031559147.1"/>
    </source>
</evidence>
<dbReference type="Gene3D" id="4.10.75.10">
    <property type="entry name" value="Elafin-like"/>
    <property type="match status" value="1"/>
</dbReference>
<feature type="domain" description="WAP" evidence="3">
    <location>
        <begin position="25"/>
        <end position="74"/>
    </location>
</feature>
<dbReference type="PRINTS" id="PR00453">
    <property type="entry name" value="VWFADOMAIN"/>
</dbReference>
<feature type="domain" description="VWFA" evidence="2">
    <location>
        <begin position="89"/>
        <end position="271"/>
    </location>
</feature>
<dbReference type="GO" id="GO:0030414">
    <property type="term" value="F:peptidase inhibitor activity"/>
    <property type="evidence" value="ECO:0007669"/>
    <property type="project" value="InterPro"/>
</dbReference>
<dbReference type="GO" id="GO:0005576">
    <property type="term" value="C:extracellular region"/>
    <property type="evidence" value="ECO:0007669"/>
    <property type="project" value="InterPro"/>
</dbReference>
<dbReference type="CDD" id="cd01450">
    <property type="entry name" value="vWFA_subfamily_ECM"/>
    <property type="match status" value="1"/>
</dbReference>
<dbReference type="SMART" id="SM00327">
    <property type="entry name" value="VWA"/>
    <property type="match status" value="1"/>
</dbReference>
<name>A0A6P8I2L8_ACTTE</name>
<dbReference type="KEGG" id="aten:116295473"/>
<feature type="signal peptide" evidence="1">
    <location>
        <begin position="1"/>
        <end position="18"/>
    </location>
</feature>
<dbReference type="Pfam" id="PF00092">
    <property type="entry name" value="VWA"/>
    <property type="match status" value="1"/>
</dbReference>
<dbReference type="InterPro" id="IPR008197">
    <property type="entry name" value="WAP_dom"/>
</dbReference>
<dbReference type="RefSeq" id="XP_031559147.1">
    <property type="nucleotide sequence ID" value="XM_031703287.1"/>
</dbReference>
<protein>
    <submittedName>
        <fullName evidence="5 6">Collagen alpha-1(XII) chain-like</fullName>
    </submittedName>
</protein>
<organism evidence="4 5">
    <name type="scientific">Actinia tenebrosa</name>
    <name type="common">Australian red waratah sea anemone</name>
    <dbReference type="NCBI Taxonomy" id="6105"/>
    <lineage>
        <taxon>Eukaryota</taxon>
        <taxon>Metazoa</taxon>
        <taxon>Cnidaria</taxon>
        <taxon>Anthozoa</taxon>
        <taxon>Hexacorallia</taxon>
        <taxon>Actiniaria</taxon>
        <taxon>Actiniidae</taxon>
        <taxon>Actinia</taxon>
    </lineage>
</organism>
<dbReference type="PANTHER" id="PTHR24020:SF20">
    <property type="entry name" value="PH DOMAIN-CONTAINING PROTEIN"/>
    <property type="match status" value="1"/>
</dbReference>
<dbReference type="InterPro" id="IPR050525">
    <property type="entry name" value="ECM_Assembly_Org"/>
</dbReference>
<dbReference type="SMART" id="SM00217">
    <property type="entry name" value="WAP"/>
    <property type="match status" value="1"/>
</dbReference>
<dbReference type="PANTHER" id="PTHR24020">
    <property type="entry name" value="COLLAGEN ALPHA"/>
    <property type="match status" value="1"/>
</dbReference>
<dbReference type="PROSITE" id="PS51390">
    <property type="entry name" value="WAP"/>
    <property type="match status" value="1"/>
</dbReference>
<dbReference type="InterPro" id="IPR036645">
    <property type="entry name" value="Elafin-like_sf"/>
</dbReference>
<proteinExistence type="predicted"/>
<evidence type="ECO:0000313" key="6">
    <source>
        <dbReference type="RefSeq" id="XP_031559148.1"/>
    </source>
</evidence>
<dbReference type="PROSITE" id="PS50234">
    <property type="entry name" value="VWFA"/>
    <property type="match status" value="1"/>
</dbReference>
<feature type="chain" id="PRO_5044653134" evidence="1">
    <location>
        <begin position="19"/>
        <end position="299"/>
    </location>
</feature>
<evidence type="ECO:0000256" key="1">
    <source>
        <dbReference type="SAM" id="SignalP"/>
    </source>
</evidence>
<dbReference type="InterPro" id="IPR036465">
    <property type="entry name" value="vWFA_dom_sf"/>
</dbReference>